<proteinExistence type="predicted"/>
<dbReference type="EMBL" id="AZBU02000010">
    <property type="protein sequence ID" value="TKR63253.1"/>
    <property type="molecule type" value="Genomic_DNA"/>
</dbReference>
<reference evidence="1 2" key="2">
    <citation type="journal article" date="2019" name="G3 (Bethesda)">
        <title>Hybrid Assembly of the Genome of the Entomopathogenic Nematode Steinernema carpocapsae Identifies the X-Chromosome.</title>
        <authorList>
            <person name="Serra L."/>
            <person name="Macchietto M."/>
            <person name="Macias-Munoz A."/>
            <person name="McGill C.J."/>
            <person name="Rodriguez I.M."/>
            <person name="Rodriguez B."/>
            <person name="Murad R."/>
            <person name="Mortazavi A."/>
        </authorList>
    </citation>
    <scope>NUCLEOTIDE SEQUENCE [LARGE SCALE GENOMIC DNA]</scope>
    <source>
        <strain evidence="1 2">ALL</strain>
    </source>
</reference>
<reference evidence="1 2" key="1">
    <citation type="journal article" date="2015" name="Genome Biol.">
        <title>Comparative genomics of Steinernema reveals deeply conserved gene regulatory networks.</title>
        <authorList>
            <person name="Dillman A.R."/>
            <person name="Macchietto M."/>
            <person name="Porter C.F."/>
            <person name="Rogers A."/>
            <person name="Williams B."/>
            <person name="Antoshechkin I."/>
            <person name="Lee M.M."/>
            <person name="Goodwin Z."/>
            <person name="Lu X."/>
            <person name="Lewis E.E."/>
            <person name="Goodrich-Blair H."/>
            <person name="Stock S.P."/>
            <person name="Adams B.J."/>
            <person name="Sternberg P.W."/>
            <person name="Mortazavi A."/>
        </authorList>
    </citation>
    <scope>NUCLEOTIDE SEQUENCE [LARGE SCALE GENOMIC DNA]</scope>
    <source>
        <strain evidence="1 2">ALL</strain>
    </source>
</reference>
<keyword evidence="2" id="KW-1185">Reference proteome</keyword>
<organism evidence="1 2">
    <name type="scientific">Steinernema carpocapsae</name>
    <name type="common">Entomopathogenic nematode</name>
    <dbReference type="NCBI Taxonomy" id="34508"/>
    <lineage>
        <taxon>Eukaryota</taxon>
        <taxon>Metazoa</taxon>
        <taxon>Ecdysozoa</taxon>
        <taxon>Nematoda</taxon>
        <taxon>Chromadorea</taxon>
        <taxon>Rhabditida</taxon>
        <taxon>Tylenchina</taxon>
        <taxon>Panagrolaimomorpha</taxon>
        <taxon>Strongyloidoidea</taxon>
        <taxon>Steinernematidae</taxon>
        <taxon>Steinernema</taxon>
    </lineage>
</organism>
<gene>
    <name evidence="1" type="ORF">L596_027102</name>
</gene>
<sequence>MVFAGRFSFGVCERCDEARDVLMGFCSSGKITVGCVSEVHNPICCCAVWYFNSDKHSSSFYDRRYDSNFTHM</sequence>
<comment type="caution">
    <text evidence="1">The sequence shown here is derived from an EMBL/GenBank/DDBJ whole genome shotgun (WGS) entry which is preliminary data.</text>
</comment>
<name>A0A4U5M489_STECR</name>
<protein>
    <submittedName>
        <fullName evidence="1">Uncharacterized protein</fullName>
    </submittedName>
</protein>
<dbReference type="AlphaFoldDB" id="A0A4U5M489"/>
<evidence type="ECO:0000313" key="1">
    <source>
        <dbReference type="EMBL" id="TKR63253.1"/>
    </source>
</evidence>
<evidence type="ECO:0000313" key="2">
    <source>
        <dbReference type="Proteomes" id="UP000298663"/>
    </source>
</evidence>
<accession>A0A4U5M489</accession>
<dbReference type="Proteomes" id="UP000298663">
    <property type="component" value="Unassembled WGS sequence"/>
</dbReference>